<sequence length="153" mass="16177">MSNDNTDDAAAIGVDTVDLTATIVMAYVAKNTLTAKALPGLITSVHEALAGLGGTSATPVAEAEIEKPTPAQIRKSITPDALISFIDGKPYKMLKRHLRLHGLNPQGYRQRYGLPADYPMTASGYSARRAEVARATGLGRHGGRTTAQSDTTK</sequence>
<dbReference type="EMBL" id="CP001298">
    <property type="protein sequence ID" value="ACK81208.1"/>
    <property type="molecule type" value="Genomic_DNA"/>
</dbReference>
<comment type="similarity">
    <text evidence="1">Belongs to the ros/MucR family.</text>
</comment>
<dbReference type="Pfam" id="PF05443">
    <property type="entry name" value="ROS_MUCR"/>
    <property type="match status" value="1"/>
</dbReference>
<gene>
    <name evidence="2" type="ordered locus">Mchl_0270</name>
</gene>
<dbReference type="GO" id="GO:0003677">
    <property type="term" value="F:DNA binding"/>
    <property type="evidence" value="ECO:0007669"/>
    <property type="project" value="InterPro"/>
</dbReference>
<evidence type="ECO:0000256" key="1">
    <source>
        <dbReference type="ARBA" id="ARBA00007031"/>
    </source>
</evidence>
<evidence type="ECO:0000313" key="2">
    <source>
        <dbReference type="EMBL" id="ACK81208.1"/>
    </source>
</evidence>
<reference evidence="2 3" key="2">
    <citation type="journal article" date="2012" name="J. Bacteriol.">
        <title>Complete genome sequences of six strains of the genus Methylobacterium.</title>
        <authorList>
            <person name="Marx C.J."/>
            <person name="Bringel F."/>
            <person name="Chistoserdova L."/>
            <person name="Moulin L."/>
            <person name="Farhan Ul Haque M."/>
            <person name="Fleischman D.E."/>
            <person name="Gruffaz C."/>
            <person name="Jourand P."/>
            <person name="Knief C."/>
            <person name="Lee M.C."/>
            <person name="Muller E.E."/>
            <person name="Nadalig T."/>
            <person name="Peyraud R."/>
            <person name="Roselli S."/>
            <person name="Russ L."/>
            <person name="Goodwin L.A."/>
            <person name="Ivanova N."/>
            <person name="Kyrpides N."/>
            <person name="Lajus A."/>
            <person name="Land M.L."/>
            <person name="Medigue C."/>
            <person name="Mikhailova N."/>
            <person name="Nolan M."/>
            <person name="Woyke T."/>
            <person name="Stolyar S."/>
            <person name="Vorholt J.A."/>
            <person name="Vuilleumier S."/>
        </authorList>
    </citation>
    <scope>NUCLEOTIDE SEQUENCE [LARGE SCALE GENOMIC DNA]</scope>
    <source>
        <strain evidence="3">CM4 / NCIMB 13688</strain>
    </source>
</reference>
<dbReference type="Proteomes" id="UP000002385">
    <property type="component" value="Chromosome"/>
</dbReference>
<dbReference type="Gene3D" id="1.10.10.1550">
    <property type="entry name" value="ROS/MUCR transcriptional regulator protein"/>
    <property type="match status" value="1"/>
</dbReference>
<dbReference type="RefSeq" id="WP_012605414.1">
    <property type="nucleotide sequence ID" value="NC_011757.1"/>
</dbReference>
<dbReference type="GO" id="GO:0008270">
    <property type="term" value="F:zinc ion binding"/>
    <property type="evidence" value="ECO:0007669"/>
    <property type="project" value="InterPro"/>
</dbReference>
<dbReference type="InterPro" id="IPR041920">
    <property type="entry name" value="ROS/MUCR_sf"/>
</dbReference>
<dbReference type="KEGG" id="mch:Mchl_0270"/>
<accession>B7KYT5</accession>
<organism evidence="2 3">
    <name type="scientific">Methylorubrum extorquens (strain CM4 / NCIMB 13688)</name>
    <name type="common">Methylobacterium extorquens</name>
    <dbReference type="NCBI Taxonomy" id="440085"/>
    <lineage>
        <taxon>Bacteria</taxon>
        <taxon>Pseudomonadati</taxon>
        <taxon>Pseudomonadota</taxon>
        <taxon>Alphaproteobacteria</taxon>
        <taxon>Hyphomicrobiales</taxon>
        <taxon>Methylobacteriaceae</taxon>
        <taxon>Methylorubrum</taxon>
    </lineage>
</organism>
<dbReference type="InterPro" id="IPR008807">
    <property type="entry name" value="ROS_MUCR"/>
</dbReference>
<name>B7KYT5_METC4</name>
<dbReference type="HOGENOM" id="CLU_106247_0_0_5"/>
<dbReference type="GO" id="GO:0006355">
    <property type="term" value="P:regulation of DNA-templated transcription"/>
    <property type="evidence" value="ECO:0007669"/>
    <property type="project" value="InterPro"/>
</dbReference>
<protein>
    <submittedName>
        <fullName evidence="2">Transcriptional regulator, MucR family</fullName>
    </submittedName>
</protein>
<evidence type="ECO:0000313" key="3">
    <source>
        <dbReference type="Proteomes" id="UP000002385"/>
    </source>
</evidence>
<reference evidence="3" key="1">
    <citation type="submission" date="2008-12" db="EMBL/GenBank/DDBJ databases">
        <title>Complete sequence of chromosome of Methylobacterium chloromethanicum CM4.</title>
        <authorList>
            <consortium name="US DOE Joint Genome Institute"/>
            <person name="Lucas S."/>
            <person name="Copeland A."/>
            <person name="Lapidus A."/>
            <person name="Glavina del Rio T."/>
            <person name="Dalin E."/>
            <person name="Tice H."/>
            <person name="Bruce D."/>
            <person name="Goodwin L."/>
            <person name="Pitluck S."/>
            <person name="Chertkov O."/>
            <person name="Brettin T."/>
            <person name="Detter J.C."/>
            <person name="Han C."/>
            <person name="Larimer F."/>
            <person name="Land M."/>
            <person name="Hauser L."/>
            <person name="Kyrpides N."/>
            <person name="Mikhailova N."/>
            <person name="Marx C."/>
            <person name="Richardson P."/>
        </authorList>
    </citation>
    <scope>NUCLEOTIDE SEQUENCE [LARGE SCALE GENOMIC DNA]</scope>
    <source>
        <strain evidence="3">CM4 / NCIMB 13688</strain>
    </source>
</reference>
<proteinExistence type="inferred from homology"/>
<dbReference type="AlphaFoldDB" id="B7KYT5"/>